<comment type="caution">
    <text evidence="2">The sequence shown here is derived from an EMBL/GenBank/DDBJ whole genome shotgun (WGS) entry which is preliminary data.</text>
</comment>
<proteinExistence type="predicted"/>
<evidence type="ECO:0000313" key="2">
    <source>
        <dbReference type="EMBL" id="MPC63583.1"/>
    </source>
</evidence>
<keyword evidence="3" id="KW-1185">Reference proteome</keyword>
<feature type="compositionally biased region" description="Polar residues" evidence="1">
    <location>
        <begin position="28"/>
        <end position="37"/>
    </location>
</feature>
<protein>
    <submittedName>
        <fullName evidence="2">Uncharacterized protein</fullName>
    </submittedName>
</protein>
<dbReference type="EMBL" id="VSRR010021003">
    <property type="protein sequence ID" value="MPC63583.1"/>
    <property type="molecule type" value="Genomic_DNA"/>
</dbReference>
<sequence length="226" mass="24246">MSRRTLQAPRLTQQSSECWCSTHRPHTPTAQSHSMSTQHTRATYGMTILPRHDSWLTVQHSGYTDAAHSSRAALPSSGNPYTIRMSSSCSTPHTTSTSICSSNSREASHPSVVYTLRSLAAAAAAAAAAATAATATAASSALPWVCSLPTGYLMSCLRPLSHSVRLGSPLYSQPLPCCTWLEKQRPPTLDSSVPPHSIPPHSSVMPHSNTPHSNLCHNILFHISQN</sequence>
<reference evidence="2 3" key="1">
    <citation type="submission" date="2019-05" db="EMBL/GenBank/DDBJ databases">
        <title>Another draft genome of Portunus trituberculatus and its Hox gene families provides insights of decapod evolution.</title>
        <authorList>
            <person name="Jeong J.-H."/>
            <person name="Song I."/>
            <person name="Kim S."/>
            <person name="Choi T."/>
            <person name="Kim D."/>
            <person name="Ryu S."/>
            <person name="Kim W."/>
        </authorList>
    </citation>
    <scope>NUCLEOTIDE SEQUENCE [LARGE SCALE GENOMIC DNA]</scope>
    <source>
        <tissue evidence="2">Muscle</tissue>
    </source>
</reference>
<organism evidence="2 3">
    <name type="scientific">Portunus trituberculatus</name>
    <name type="common">Swimming crab</name>
    <name type="synonym">Neptunus trituberculatus</name>
    <dbReference type="NCBI Taxonomy" id="210409"/>
    <lineage>
        <taxon>Eukaryota</taxon>
        <taxon>Metazoa</taxon>
        <taxon>Ecdysozoa</taxon>
        <taxon>Arthropoda</taxon>
        <taxon>Crustacea</taxon>
        <taxon>Multicrustacea</taxon>
        <taxon>Malacostraca</taxon>
        <taxon>Eumalacostraca</taxon>
        <taxon>Eucarida</taxon>
        <taxon>Decapoda</taxon>
        <taxon>Pleocyemata</taxon>
        <taxon>Brachyura</taxon>
        <taxon>Eubrachyura</taxon>
        <taxon>Portunoidea</taxon>
        <taxon>Portunidae</taxon>
        <taxon>Portuninae</taxon>
        <taxon>Portunus</taxon>
    </lineage>
</organism>
<evidence type="ECO:0000256" key="1">
    <source>
        <dbReference type="SAM" id="MobiDB-lite"/>
    </source>
</evidence>
<feature type="region of interest" description="Disordered" evidence="1">
    <location>
        <begin position="17"/>
        <end position="37"/>
    </location>
</feature>
<name>A0A5B7H0N9_PORTR</name>
<gene>
    <name evidence="2" type="ORF">E2C01_057682</name>
</gene>
<evidence type="ECO:0000313" key="3">
    <source>
        <dbReference type="Proteomes" id="UP000324222"/>
    </source>
</evidence>
<dbReference type="AlphaFoldDB" id="A0A5B7H0N9"/>
<accession>A0A5B7H0N9</accession>
<dbReference type="Proteomes" id="UP000324222">
    <property type="component" value="Unassembled WGS sequence"/>
</dbReference>